<dbReference type="InterPro" id="IPR013792">
    <property type="entry name" value="RNA3'P_cycl/enolpyr_Trfase_a/b"/>
</dbReference>
<proteinExistence type="predicted"/>
<dbReference type="InterPro" id="IPR036968">
    <property type="entry name" value="Enolpyruvate_Tfrase_sf"/>
</dbReference>
<evidence type="ECO:0000313" key="5">
    <source>
        <dbReference type="Proteomes" id="UP000195012"/>
    </source>
</evidence>
<dbReference type="Gene3D" id="3.40.50.300">
    <property type="entry name" value="P-loop containing nucleotide triphosphate hydrolases"/>
    <property type="match status" value="1"/>
</dbReference>
<evidence type="ECO:0000256" key="1">
    <source>
        <dbReference type="ARBA" id="ARBA00022679"/>
    </source>
</evidence>
<gene>
    <name evidence="4" type="primary">AROM</name>
    <name evidence="4" type="ORF">PKNOH_S08494500</name>
</gene>
<feature type="domain" description="Enolpyruvate transferase" evidence="3">
    <location>
        <begin position="555"/>
        <end position="775"/>
    </location>
</feature>
<feature type="compositionally biased region" description="Basic and acidic residues" evidence="2">
    <location>
        <begin position="109"/>
        <end position="139"/>
    </location>
</feature>
<name>A0A1Y3DPH5_PLAKN</name>
<organism evidence="4 5">
    <name type="scientific">Plasmodium knowlesi</name>
    <dbReference type="NCBI Taxonomy" id="5850"/>
    <lineage>
        <taxon>Eukaryota</taxon>
        <taxon>Sar</taxon>
        <taxon>Alveolata</taxon>
        <taxon>Apicomplexa</taxon>
        <taxon>Aconoidasida</taxon>
        <taxon>Haemosporida</taxon>
        <taxon>Plasmodiidae</taxon>
        <taxon>Plasmodium</taxon>
        <taxon>Plasmodium (Plasmodium)</taxon>
    </lineage>
</organism>
<dbReference type="Pfam" id="PF01202">
    <property type="entry name" value="SKI"/>
    <property type="match status" value="1"/>
</dbReference>
<sequence length="2216" mass="254988">MSLLCDPNSFHLFVEDDLGSFLSSLEKERQSTSHIVILTDQATFLNKRPALLATLKFLLRHPAEDPKGNLSPQGGLYTIEGNLQNCQNIDNPPISVEETKSRNRFVLPRSDDENHLGEKLTHSSREESDNQDGKKNSEEARQEMRIDNQIYCKSAHQMVRCEANKGTTHILGVNESIQQIFEKYEQSLVEKTKRTPHVFAHQVKNVLMIISKTKKWDDKVEVAHQLIDLFDRNVTLEESQIICFASEHILECFYLMCRVLHKELKVHLFPMSGRALVEMVGDAAGSSVGWHRAEETCDAVKGDRCDGGVHTNHQKVIPTYDDNAICADSVTHVRRELITSLKEEDCKGILTQALKLAILNDRKLFSNIKNTDMNQFKKRIKYFLRRLLMNSCKISRNGRRDILKFGSTIGNAIKNATGNPLNGIFTKDEIFFCYGIFYELKMMYEIGAVDLIFLMEVEEIMMKHKMKYKLSNNYLNYYTHDIIQYLTKEHPSGMDKILLVHVTGIGEVHPDVMISVPLCVVCKVLYPMVSFHPTNMHLSLQENERINTLEPFVHIRHVGNKSEAIRVIYVSCMSRENICIRNVSACLDVVVFVKILKELKFEIRLARQGKTTTSYPDDSSAKEYILHIKGNIQRSVFLFKRFIYERGITLNVYNCGTVCRFILPLLCIYICKQNLKAKKRKKKVLKWILLKGNKQMETTRIIGPLVQVLRQAFNCLNIEYTKKENYLPICISVKEGANVEGGIFSTEYLRIDNYHSSQFVSSMLLLSTFSETDTCIGLTFKRIDDEGRGEILSQSKCGKINGHISQHDGREENPTHNTAQRSISPRQNRIVSCIPDNTSYRPLHHRALSALSIRRNGTTAHNIQGRYHTIEDGQNNSTSYATSKGATTTTQQFSTTSKSFIDLTIRVMKLWGVQVGMKNFCYVLKKSGRYPSYGRGRRELALRKFLVSRIKRFICVVTGVRRWCFSPTGLTKQSLSKHGLTKHGLIKQNFTKQSLTKCEGEDGKSDNTPVRLPVDVKGEEVVLNISLSSSTPIYTAKCAPSYRVQNDLGLLIYFIIGCLIRGKNCAIDVGLRLDGIDLYADEGAVVRREMNGPSEHISHGFYFSDDAHDMSFPQLRRIKAIRFQANISNYALLNVFLLLGVDIYVKEGGNRRKSKKLYLLTSKRMNIRQEWIRGLLLQGEATSRGGKDPLEGKVKQAKWEVFQNIYLKMKLLSNKMHLKVVVDVENFSDDFFSLSVLFCYYLLLHPTEYIFFKIKNVRNQNIKESVRVYNSVIILKLFFQNVLCIFCDRNSVYISRMGHPIQNCLFYRMCKERHLPPGEAISESASPTSAQLENNSKYVTNDKGEVYLYVDTRRDHRIIFMVSILSLLGGNILIDNTGEVEKSFPHFFDCAHRYLGLNVDYTTCGNLNFYNFTKLCKYRLVSGGTYPPSAEPRPEEGPPSEASLMWSDSSARSDIHDGSTEMENFPRGSQVKCIQNYQKRGEKNMAIKMGEAEKEKNFHVDMEMWPNIKEGTRREGTKFTDVQTENPPSGGDGSTNSSLHLEARYLHEEANCVDSPTREIISAEMNTVQGESGSISTQNKSKFCGTPKREKNMLSPSGEKQPLKDTCREKFDKIVANRRGILPRDPNYWREYQYETLLHGNDADILHLINQVNNLNISIICGIRNVGKSYLSKRIKTRGLVIDLDEFILDGPIRFDQLTIDDFRYYEYITFVSMLYLVYLIFSGEKVHYHRGGKPLQSKENVLEGEQPSLREIPPYPMGRSGEEAQGMFRANPFLTLREDMVLFYNKKVNRLYHKMKEKHFLNKDEVGVESVTIVLGGGIVEFEKSRQLMDKVKNLLLIKRPPEEIYHMCMNDKVKPPLSGNLEEIIKRRTVLFENLNAFHFAIPSEEDIKRCLKNAPKSRNELIVSSFLNFFNYQFFVKPTIKHTYVKMATTGKTILSLRLTEFYSFDYTTLDGTYEVVELVMDLWPNGNIYNEEKERKTDLLQLAIFIIRSYTDKPICVKFPKWILDPTFSEPLNEASSERKKKTSYRYTLNNLYKYRINIFDVDVNFFKKVNNFMPRKRENIFLILSNYRENIHKKQITTDLYKLDKSEADLVRLTFGRATQSDRETLHLEIIRHYERKLGNPLISHVRGIREAPWYKVPPDQVSHQERYEISAYTSEVNDSLVFLHNDVSHVGCPQWGLAVEEKKGQIPHHKTYMHSFYQQGVKTIISCIPL</sequence>
<dbReference type="VEuPathDB" id="PlasmoDB:PKNH_0414600"/>
<feature type="region of interest" description="Disordered" evidence="2">
    <location>
        <begin position="1512"/>
        <end position="1537"/>
    </location>
</feature>
<dbReference type="EMBL" id="NETL01000022">
    <property type="protein sequence ID" value="OTN66753.1"/>
    <property type="molecule type" value="Genomic_DNA"/>
</dbReference>
<feature type="compositionally biased region" description="Basic and acidic residues" evidence="2">
    <location>
        <begin position="805"/>
        <end position="814"/>
    </location>
</feature>
<evidence type="ECO:0000256" key="2">
    <source>
        <dbReference type="SAM" id="MobiDB-lite"/>
    </source>
</evidence>
<feature type="region of interest" description="Disordered" evidence="2">
    <location>
        <begin position="88"/>
        <end position="139"/>
    </location>
</feature>
<feature type="compositionally biased region" description="Polar residues" evidence="2">
    <location>
        <begin position="1568"/>
        <end position="1581"/>
    </location>
</feature>
<accession>A0A1Y3DPH5</accession>
<reference evidence="4 5" key="1">
    <citation type="submission" date="2017-05" db="EMBL/GenBank/DDBJ databases">
        <title>PacBio assembly of a Plasmodium knowlesi genome sequence with Hi-C correction and manual annotation of the SICAvar gene family.</title>
        <authorList>
            <person name="Lapp S.A."/>
            <person name="Geraldo J.A."/>
            <person name="Chien J.-T."/>
            <person name="Ay F."/>
            <person name="Pakala S.B."/>
            <person name="Batugedara G."/>
            <person name="Humphrey J.C."/>
            <person name="Debarry J.D."/>
            <person name="Le Roch K.G."/>
            <person name="Galinski M.R."/>
            <person name="Kissinger J.C."/>
        </authorList>
    </citation>
    <scope>NUCLEOTIDE SEQUENCE [LARGE SCALE GENOMIC DNA]</scope>
    <source>
        <strain evidence="5">Malayan Strain Pk1 (A+)</strain>
    </source>
</reference>
<feature type="region of interest" description="Disordered" evidence="2">
    <location>
        <begin position="1427"/>
        <end position="1466"/>
    </location>
</feature>
<evidence type="ECO:0000313" key="4">
    <source>
        <dbReference type="EMBL" id="OTN66753.1"/>
    </source>
</evidence>
<dbReference type="Pfam" id="PF00275">
    <property type="entry name" value="EPSP_synthase"/>
    <property type="match status" value="1"/>
</dbReference>
<feature type="region of interest" description="Disordered" evidence="2">
    <location>
        <begin position="1568"/>
        <end position="1602"/>
    </location>
</feature>
<dbReference type="InterPro" id="IPR031322">
    <property type="entry name" value="Shikimate/glucono_kinase"/>
</dbReference>
<comment type="caution">
    <text evidence="4">The sequence shown here is derived from an EMBL/GenBank/DDBJ whole genome shotgun (WGS) entry which is preliminary data.</text>
</comment>
<dbReference type="GO" id="GO:0009423">
    <property type="term" value="P:chorismate biosynthetic process"/>
    <property type="evidence" value="ECO:0007669"/>
    <property type="project" value="TreeGrafter"/>
</dbReference>
<dbReference type="SUPFAM" id="SSF55205">
    <property type="entry name" value="EPT/RTPC-like"/>
    <property type="match status" value="2"/>
</dbReference>
<dbReference type="Proteomes" id="UP000195012">
    <property type="component" value="Unassembled WGS sequence"/>
</dbReference>
<dbReference type="Gene3D" id="3.65.10.10">
    <property type="entry name" value="Enolpyruvate transferase domain"/>
    <property type="match status" value="2"/>
</dbReference>
<dbReference type="PANTHER" id="PTHR21090">
    <property type="entry name" value="AROM/DEHYDROQUINATE SYNTHASE"/>
    <property type="match status" value="1"/>
</dbReference>
<protein>
    <submittedName>
        <fullName evidence="4">Putative Pentafunctional AROM polypeptide</fullName>
    </submittedName>
</protein>
<dbReference type="GO" id="GO:0003866">
    <property type="term" value="F:3-phosphoshikimate 1-carboxyvinyltransferase activity"/>
    <property type="evidence" value="ECO:0007669"/>
    <property type="project" value="TreeGrafter"/>
</dbReference>
<dbReference type="PANTHER" id="PTHR21090:SF5">
    <property type="entry name" value="PENTAFUNCTIONAL AROM POLYPEPTIDE"/>
    <property type="match status" value="1"/>
</dbReference>
<dbReference type="VEuPathDB" id="PlasmoDB:PKNOH_S08494500"/>
<dbReference type="InterPro" id="IPR027417">
    <property type="entry name" value="P-loop_NTPase"/>
</dbReference>
<dbReference type="OrthoDB" id="197068at2759"/>
<keyword evidence="1" id="KW-0808">Transferase</keyword>
<feature type="compositionally biased region" description="Polar residues" evidence="2">
    <location>
        <begin position="815"/>
        <end position="824"/>
    </location>
</feature>
<feature type="region of interest" description="Disordered" evidence="2">
    <location>
        <begin position="805"/>
        <end position="824"/>
    </location>
</feature>
<evidence type="ECO:0000259" key="3">
    <source>
        <dbReference type="Pfam" id="PF00275"/>
    </source>
</evidence>
<dbReference type="InterPro" id="IPR001986">
    <property type="entry name" value="Enolpyruvate_Tfrase_dom"/>
</dbReference>
<dbReference type="eggNOG" id="ENOG502TNAW">
    <property type="taxonomic scope" value="Eukaryota"/>
</dbReference>